<dbReference type="CDD" id="cd07487">
    <property type="entry name" value="Peptidases_S8_1"/>
    <property type="match status" value="1"/>
</dbReference>
<reference evidence="9 10" key="1">
    <citation type="submission" date="2016-07" db="EMBL/GenBank/DDBJ databases">
        <title>Genome and transcriptome analysis of iron-reducing fermentative bacteria Anoxybacter fermentans.</title>
        <authorList>
            <person name="Zeng X."/>
            <person name="Shao Z."/>
        </authorList>
    </citation>
    <scope>NUCLEOTIDE SEQUENCE [LARGE SCALE GENOMIC DNA]</scope>
    <source>
        <strain evidence="9 10">DY22613</strain>
    </source>
</reference>
<protein>
    <recommendedName>
        <fullName evidence="8">Peptidase S8/S53 domain-containing protein</fullName>
    </recommendedName>
</protein>
<dbReference type="PANTHER" id="PTHR43806">
    <property type="entry name" value="PEPTIDASE S8"/>
    <property type="match status" value="1"/>
</dbReference>
<dbReference type="PROSITE" id="PS51892">
    <property type="entry name" value="SUBTILASE"/>
    <property type="match status" value="1"/>
</dbReference>
<organism evidence="9 10">
    <name type="scientific">Anoxybacter fermentans</name>
    <dbReference type="NCBI Taxonomy" id="1323375"/>
    <lineage>
        <taxon>Bacteria</taxon>
        <taxon>Bacillati</taxon>
        <taxon>Bacillota</taxon>
        <taxon>Clostridia</taxon>
        <taxon>Halanaerobiales</taxon>
        <taxon>Anoxybacter</taxon>
    </lineage>
</organism>
<evidence type="ECO:0000313" key="10">
    <source>
        <dbReference type="Proteomes" id="UP000267250"/>
    </source>
</evidence>
<feature type="active site" description="Charge relay system" evidence="5 6">
    <location>
        <position position="378"/>
    </location>
</feature>
<dbReference type="KEGG" id="aft:BBF96_01190"/>
<dbReference type="AlphaFoldDB" id="A0A3S9SUZ1"/>
<dbReference type="InterPro" id="IPR000209">
    <property type="entry name" value="Peptidase_S8/S53_dom"/>
</dbReference>
<evidence type="ECO:0000256" key="7">
    <source>
        <dbReference type="RuleBase" id="RU003355"/>
    </source>
</evidence>
<dbReference type="PROSITE" id="PS00136">
    <property type="entry name" value="SUBTILASE_ASP"/>
    <property type="match status" value="1"/>
</dbReference>
<dbReference type="PANTHER" id="PTHR43806:SF65">
    <property type="entry name" value="SERINE PROTEASE APRX"/>
    <property type="match status" value="1"/>
</dbReference>
<evidence type="ECO:0000256" key="1">
    <source>
        <dbReference type="ARBA" id="ARBA00011073"/>
    </source>
</evidence>
<dbReference type="PROSITE" id="PS00137">
    <property type="entry name" value="SUBTILASE_HIS"/>
    <property type="match status" value="1"/>
</dbReference>
<dbReference type="InterPro" id="IPR036852">
    <property type="entry name" value="Peptidase_S8/S53_dom_sf"/>
</dbReference>
<feature type="active site" description="Charge relay system" evidence="5 6">
    <location>
        <position position="203"/>
    </location>
</feature>
<sequence>MEIKKLMVIMLIVLGLVIKAGPVVYGIEIFPFDSKRPMADQNDNKLYDDLELELKLEKDQYPVIVHLTEPANPRLLSYLKSKIGDFTPTYIYRYFNGFATQLTKEQILRLREYSVIEKIQWDAPVEIYMDTAAPGFGVLKARQYYLVDGDRDGDPGIYTSQDVVIAFIDTGIDVKHVDLPENKVIGWLDLIQNRSTPYDDHGHGTHVAGIAAGLGIGNQDYIGVAPGAALVVVKALDAEGKSRMSIVDAGIEWLLDQKDQLKIDILSISFGSKGTADGSDSTCQLINLLVEKGINVVVAAGNQGAGLQTIGSPGAAEKAITVSGMADQGEGGEFLAYFASRGPTLDGRAKPDLCGPGWRIMAPQARTTDQYIVFSGTSMAAPFTAGIIALLLDLQPSLTPDEIKNILLKTAEDWGPEGWDPDYGMGKIQVENALDQLKDKSNMVFDNPYHFRAEEDLPSEGFYDQWIVELGSTDHILAVTMVTYLDEDKDNLNLYLYDPNGNLVAKGERGGRHEWISIYPTMAGPYTLEVVSYKGSGKYYLDFYGDILLFYLGADNQY</sequence>
<evidence type="ECO:0000256" key="3">
    <source>
        <dbReference type="ARBA" id="ARBA00022801"/>
    </source>
</evidence>
<dbReference type="GO" id="GO:0006508">
    <property type="term" value="P:proteolysis"/>
    <property type="evidence" value="ECO:0007669"/>
    <property type="project" value="UniProtKB-KW"/>
</dbReference>
<dbReference type="SUPFAM" id="SSF52743">
    <property type="entry name" value="Subtilisin-like"/>
    <property type="match status" value="1"/>
</dbReference>
<dbReference type="OrthoDB" id="9798386at2"/>
<evidence type="ECO:0000313" key="9">
    <source>
        <dbReference type="EMBL" id="AZR72127.1"/>
    </source>
</evidence>
<dbReference type="GO" id="GO:0004252">
    <property type="term" value="F:serine-type endopeptidase activity"/>
    <property type="evidence" value="ECO:0007669"/>
    <property type="project" value="UniProtKB-UniRule"/>
</dbReference>
<keyword evidence="4 6" id="KW-0720">Serine protease</keyword>
<dbReference type="InterPro" id="IPR023827">
    <property type="entry name" value="Peptidase_S8_Asp-AS"/>
</dbReference>
<keyword evidence="2 6" id="KW-0645">Protease</keyword>
<dbReference type="Pfam" id="PF00082">
    <property type="entry name" value="Peptidase_S8"/>
    <property type="match status" value="1"/>
</dbReference>
<comment type="similarity">
    <text evidence="1 6 7">Belongs to the peptidase S8 family.</text>
</comment>
<dbReference type="InterPro" id="IPR023828">
    <property type="entry name" value="Peptidase_S8_Ser-AS"/>
</dbReference>
<evidence type="ECO:0000256" key="6">
    <source>
        <dbReference type="PROSITE-ProRule" id="PRU01240"/>
    </source>
</evidence>
<dbReference type="PRINTS" id="PR00723">
    <property type="entry name" value="SUBTILISIN"/>
</dbReference>
<dbReference type="Proteomes" id="UP000267250">
    <property type="component" value="Chromosome"/>
</dbReference>
<dbReference type="Gene3D" id="3.40.50.200">
    <property type="entry name" value="Peptidase S8/S53 domain"/>
    <property type="match status" value="1"/>
</dbReference>
<feature type="domain" description="Peptidase S8/S53" evidence="8">
    <location>
        <begin position="161"/>
        <end position="426"/>
    </location>
</feature>
<dbReference type="InterPro" id="IPR015500">
    <property type="entry name" value="Peptidase_S8_subtilisin-rel"/>
</dbReference>
<feature type="active site" description="Charge relay system" evidence="5 6">
    <location>
        <position position="169"/>
    </location>
</feature>
<evidence type="ECO:0000256" key="5">
    <source>
        <dbReference type="PIRSR" id="PIRSR615500-1"/>
    </source>
</evidence>
<evidence type="ECO:0000256" key="2">
    <source>
        <dbReference type="ARBA" id="ARBA00022670"/>
    </source>
</evidence>
<proteinExistence type="inferred from homology"/>
<dbReference type="EMBL" id="CP016379">
    <property type="protein sequence ID" value="AZR72127.1"/>
    <property type="molecule type" value="Genomic_DNA"/>
</dbReference>
<keyword evidence="10" id="KW-1185">Reference proteome</keyword>
<gene>
    <name evidence="9" type="ORF">BBF96_01190</name>
</gene>
<evidence type="ECO:0000259" key="8">
    <source>
        <dbReference type="Pfam" id="PF00082"/>
    </source>
</evidence>
<accession>A0A3S9SUZ1</accession>
<dbReference type="InterPro" id="IPR022398">
    <property type="entry name" value="Peptidase_S8_His-AS"/>
</dbReference>
<dbReference type="InterPro" id="IPR050131">
    <property type="entry name" value="Peptidase_S8_subtilisin-like"/>
</dbReference>
<keyword evidence="3 6" id="KW-0378">Hydrolase</keyword>
<dbReference type="RefSeq" id="WP_127015455.1">
    <property type="nucleotide sequence ID" value="NZ_CP016379.1"/>
</dbReference>
<dbReference type="PROSITE" id="PS00138">
    <property type="entry name" value="SUBTILASE_SER"/>
    <property type="match status" value="1"/>
</dbReference>
<name>A0A3S9SUZ1_9FIRM</name>
<evidence type="ECO:0000256" key="4">
    <source>
        <dbReference type="ARBA" id="ARBA00022825"/>
    </source>
</evidence>
<dbReference type="Gene3D" id="2.60.120.380">
    <property type="match status" value="1"/>
</dbReference>